<keyword evidence="3" id="KW-1185">Reference proteome</keyword>
<name>A0A8S1ABK2_ARCPL</name>
<feature type="compositionally biased region" description="Polar residues" evidence="1">
    <location>
        <begin position="62"/>
        <end position="91"/>
    </location>
</feature>
<organism evidence="2 3">
    <name type="scientific">Arctia plantaginis</name>
    <name type="common">Wood tiger moth</name>
    <name type="synonym">Phalaena plantaginis</name>
    <dbReference type="NCBI Taxonomy" id="874455"/>
    <lineage>
        <taxon>Eukaryota</taxon>
        <taxon>Metazoa</taxon>
        <taxon>Ecdysozoa</taxon>
        <taxon>Arthropoda</taxon>
        <taxon>Hexapoda</taxon>
        <taxon>Insecta</taxon>
        <taxon>Pterygota</taxon>
        <taxon>Neoptera</taxon>
        <taxon>Endopterygota</taxon>
        <taxon>Lepidoptera</taxon>
        <taxon>Glossata</taxon>
        <taxon>Ditrysia</taxon>
        <taxon>Noctuoidea</taxon>
        <taxon>Erebidae</taxon>
        <taxon>Arctiinae</taxon>
        <taxon>Arctia</taxon>
    </lineage>
</organism>
<dbReference type="EMBL" id="CADEBC010000519">
    <property type="protein sequence ID" value="CAB3243917.1"/>
    <property type="molecule type" value="Genomic_DNA"/>
</dbReference>
<feature type="region of interest" description="Disordered" evidence="1">
    <location>
        <begin position="62"/>
        <end position="107"/>
    </location>
</feature>
<dbReference type="Proteomes" id="UP000494106">
    <property type="component" value="Unassembled WGS sequence"/>
</dbReference>
<evidence type="ECO:0000313" key="3">
    <source>
        <dbReference type="Proteomes" id="UP000494106"/>
    </source>
</evidence>
<accession>A0A8S1ABK2</accession>
<gene>
    <name evidence="2" type="ORF">APLA_LOCUS9692</name>
</gene>
<comment type="caution">
    <text evidence="2">The sequence shown here is derived from an EMBL/GenBank/DDBJ whole genome shotgun (WGS) entry which is preliminary data.</text>
</comment>
<dbReference type="OrthoDB" id="5984028at2759"/>
<evidence type="ECO:0000256" key="1">
    <source>
        <dbReference type="SAM" id="MobiDB-lite"/>
    </source>
</evidence>
<evidence type="ECO:0008006" key="4">
    <source>
        <dbReference type="Google" id="ProtNLM"/>
    </source>
</evidence>
<evidence type="ECO:0000313" key="2">
    <source>
        <dbReference type="EMBL" id="CAB3243917.1"/>
    </source>
</evidence>
<proteinExistence type="predicted"/>
<sequence length="196" mass="22347">MSTKSCGGCMNDIRTRECLKCYKCQSWFDFLVVPEKRFKSMGPESRINWNCPGCRSTEPKLDNTNTPIRATQASSPIDTHKQTSLCSSNVTKRNKKQQGEASNLSSDDTVMEITGRALREIVRQEIESAIGVLVTEQFKKINDLVTSFQQSLTFFNEQYENMKAILEDRSTKILQLEKENSTLTPVCAEGFPYTWY</sequence>
<protein>
    <recommendedName>
        <fullName evidence="4">PHD-type domain-containing protein</fullName>
    </recommendedName>
</protein>
<dbReference type="AlphaFoldDB" id="A0A8S1ABK2"/>
<reference evidence="2 3" key="1">
    <citation type="submission" date="2020-04" db="EMBL/GenBank/DDBJ databases">
        <authorList>
            <person name="Wallbank WR R."/>
            <person name="Pardo Diaz C."/>
            <person name="Kozak K."/>
            <person name="Martin S."/>
            <person name="Jiggins C."/>
            <person name="Moest M."/>
            <person name="Warren A I."/>
            <person name="Byers J.R.P. K."/>
            <person name="Montejo-Kovacevich G."/>
            <person name="Yen C E."/>
        </authorList>
    </citation>
    <scope>NUCLEOTIDE SEQUENCE [LARGE SCALE GENOMIC DNA]</scope>
</reference>